<proteinExistence type="predicted"/>
<dbReference type="AlphaFoldDB" id="A0AA39KS03"/>
<keyword evidence="2" id="KW-1185">Reference proteome</keyword>
<evidence type="ECO:0000313" key="1">
    <source>
        <dbReference type="EMBL" id="KAK0171431.1"/>
    </source>
</evidence>
<organism evidence="1 2">
    <name type="scientific">Microctonus hyperodae</name>
    <name type="common">Parasitoid wasp</name>
    <dbReference type="NCBI Taxonomy" id="165561"/>
    <lineage>
        <taxon>Eukaryota</taxon>
        <taxon>Metazoa</taxon>
        <taxon>Ecdysozoa</taxon>
        <taxon>Arthropoda</taxon>
        <taxon>Hexapoda</taxon>
        <taxon>Insecta</taxon>
        <taxon>Pterygota</taxon>
        <taxon>Neoptera</taxon>
        <taxon>Endopterygota</taxon>
        <taxon>Hymenoptera</taxon>
        <taxon>Apocrita</taxon>
        <taxon>Ichneumonoidea</taxon>
        <taxon>Braconidae</taxon>
        <taxon>Euphorinae</taxon>
        <taxon>Microctonus</taxon>
    </lineage>
</organism>
<protein>
    <submittedName>
        <fullName evidence="1">Uncharacterized protein</fullName>
    </submittedName>
</protein>
<gene>
    <name evidence="1" type="ORF">PV327_011322</name>
</gene>
<name>A0AA39KS03_MICHY</name>
<sequence>DSLSSISYVSILLNNIVVYTFVHQKQVVFLFEFERKNPNIRTKLSCVFCNENSDENVNIFSEETFQKCKNIFRLQKSHNLKYSDVILPREYFDRGYHRKCYKAFTALKKNDYDAPKSKKIITSQCSSQSIEDSLQQSTSRPSTSACVENICEDICVDSAVENVHSEEYGPSTADAVVEDVVNVSSIGSIGGPLDASIENGAVTVSSTNLCIFCDKSHKTHRRKNQTLHRAQKEELEAVIEQKCNLENDEEERLR</sequence>
<reference evidence="1" key="1">
    <citation type="journal article" date="2023" name="bioRxiv">
        <title>Scaffold-level genome assemblies of two parasitoid biocontrol wasps reveal the parthenogenesis mechanism and an associated novel virus.</title>
        <authorList>
            <person name="Inwood S."/>
            <person name="Skelly J."/>
            <person name="Guhlin J."/>
            <person name="Harrop T."/>
            <person name="Goldson S."/>
            <person name="Dearden P."/>
        </authorList>
    </citation>
    <scope>NUCLEOTIDE SEQUENCE</scope>
    <source>
        <strain evidence="1">Lincoln</strain>
        <tissue evidence="1">Whole body</tissue>
    </source>
</reference>
<evidence type="ECO:0000313" key="2">
    <source>
        <dbReference type="Proteomes" id="UP001168972"/>
    </source>
</evidence>
<reference evidence="1" key="2">
    <citation type="submission" date="2023-03" db="EMBL/GenBank/DDBJ databases">
        <authorList>
            <person name="Inwood S.N."/>
            <person name="Skelly J.G."/>
            <person name="Guhlin J."/>
            <person name="Harrop T.W.R."/>
            <person name="Goldson S.G."/>
            <person name="Dearden P.K."/>
        </authorList>
    </citation>
    <scope>NUCLEOTIDE SEQUENCE</scope>
    <source>
        <strain evidence="1">Lincoln</strain>
        <tissue evidence="1">Whole body</tissue>
    </source>
</reference>
<dbReference type="Proteomes" id="UP001168972">
    <property type="component" value="Unassembled WGS sequence"/>
</dbReference>
<accession>A0AA39KS03</accession>
<dbReference type="EMBL" id="JAQQBR010000359">
    <property type="protein sequence ID" value="KAK0171431.1"/>
    <property type="molecule type" value="Genomic_DNA"/>
</dbReference>
<comment type="caution">
    <text evidence="1">The sequence shown here is derived from an EMBL/GenBank/DDBJ whole genome shotgun (WGS) entry which is preliminary data.</text>
</comment>
<feature type="non-terminal residue" evidence="1">
    <location>
        <position position="1"/>
    </location>
</feature>